<feature type="compositionally biased region" description="Low complexity" evidence="7">
    <location>
        <begin position="138"/>
        <end position="151"/>
    </location>
</feature>
<keyword evidence="5" id="KW-0804">Transcription</keyword>
<feature type="region of interest" description="Disordered" evidence="7">
    <location>
        <begin position="1"/>
        <end position="24"/>
    </location>
</feature>
<dbReference type="InterPro" id="IPR051953">
    <property type="entry name" value="Plant_SW-associated_TFs"/>
</dbReference>
<dbReference type="eggNOG" id="KOG0048">
    <property type="taxonomic scope" value="Eukaryota"/>
</dbReference>
<feature type="domain" description="Myb-like" evidence="8">
    <location>
        <begin position="61"/>
        <end position="111"/>
    </location>
</feature>
<keyword evidence="11" id="KW-1185">Reference proteome</keyword>
<evidence type="ECO:0000313" key="11">
    <source>
        <dbReference type="Proteomes" id="UP000001876"/>
    </source>
</evidence>
<dbReference type="GeneID" id="9682469"/>
<dbReference type="OMA" id="IMMANIQ"/>
<evidence type="ECO:0000256" key="7">
    <source>
        <dbReference type="SAM" id="MobiDB-lite"/>
    </source>
</evidence>
<dbReference type="FunFam" id="1.10.10.60:FF:000010">
    <property type="entry name" value="Transcriptional activator Myb isoform A"/>
    <property type="match status" value="1"/>
</dbReference>
<dbReference type="PROSITE" id="PS50090">
    <property type="entry name" value="MYB_LIKE"/>
    <property type="match status" value="2"/>
</dbReference>
<dbReference type="PANTHER" id="PTHR47997:SF75">
    <property type="entry name" value="MYB DOMAIN PROTEIN 55"/>
    <property type="match status" value="1"/>
</dbReference>
<keyword evidence="2" id="KW-0677">Repeat</keyword>
<dbReference type="SMART" id="SM00717">
    <property type="entry name" value="SANT"/>
    <property type="match status" value="2"/>
</dbReference>
<evidence type="ECO:0000256" key="4">
    <source>
        <dbReference type="ARBA" id="ARBA00023125"/>
    </source>
</evidence>
<sequence>MTNVDEDGDDKMKKNSWTPEEDERLRERIAAHGPGNWSAVAAFLEGRSSKSCRLRWCNQLNPDVKRGPFTAEEDKLILAAHAMHGNKWAIISRSIPGRTDNQVKNRYNSTLRRVSTTARRERDAVAKAPAKRKATNTEAAASPGEAASPSAKRSKKPPPERAPPTPTTVSPKRARAVSPSSGSEVDETVTGLERLVQASFAVEREEGEERDSGFGIRDSGSDAATASAAVAAFDANANATVHGGFNIADQARIMMANIQMTAQLAQLAAMSRGAAPALSAPAGEGPGFGATAAAATAAAAPAFFGGGGGAAAAAASPPASQNASTHGENHFLSHAHAQMMAATFAAAAAADGGRRVLYTGSHTTTSAW</sequence>
<dbReference type="OrthoDB" id="2143914at2759"/>
<name>C1MN26_MICPC</name>
<dbReference type="InterPro" id="IPR009057">
    <property type="entry name" value="Homeodomain-like_sf"/>
</dbReference>
<dbReference type="Gene3D" id="1.10.10.60">
    <property type="entry name" value="Homeodomain-like"/>
    <property type="match status" value="2"/>
</dbReference>
<feature type="compositionally biased region" description="Polar residues" evidence="7">
    <location>
        <begin position="99"/>
        <end position="117"/>
    </location>
</feature>
<evidence type="ECO:0000256" key="2">
    <source>
        <dbReference type="ARBA" id="ARBA00022737"/>
    </source>
</evidence>
<gene>
    <name evidence="10" type="ORF">MICPUCDRAFT_39026</name>
</gene>
<evidence type="ECO:0000256" key="3">
    <source>
        <dbReference type="ARBA" id="ARBA00023015"/>
    </source>
</evidence>
<feature type="domain" description="Myb-like" evidence="8">
    <location>
        <begin position="9"/>
        <end position="60"/>
    </location>
</feature>
<evidence type="ECO:0000259" key="9">
    <source>
        <dbReference type="PROSITE" id="PS51294"/>
    </source>
</evidence>
<dbReference type="InterPro" id="IPR001005">
    <property type="entry name" value="SANT/Myb"/>
</dbReference>
<keyword evidence="3" id="KW-0805">Transcription regulation</keyword>
<dbReference type="GO" id="GO:0003677">
    <property type="term" value="F:DNA binding"/>
    <property type="evidence" value="ECO:0007669"/>
    <property type="project" value="UniProtKB-KW"/>
</dbReference>
<dbReference type="PROSITE" id="PS51294">
    <property type="entry name" value="HTH_MYB"/>
    <property type="match status" value="2"/>
</dbReference>
<dbReference type="EMBL" id="GG663737">
    <property type="protein sequence ID" value="EEH59152.1"/>
    <property type="molecule type" value="Genomic_DNA"/>
</dbReference>
<dbReference type="PANTHER" id="PTHR47997">
    <property type="entry name" value="MYB DOMAIN PROTEIN 55"/>
    <property type="match status" value="1"/>
</dbReference>
<keyword evidence="6" id="KW-0539">Nucleus</keyword>
<reference evidence="10 11" key="1">
    <citation type="journal article" date="2009" name="Science">
        <title>Green evolution and dynamic adaptations revealed by genomes of the marine picoeukaryotes Micromonas.</title>
        <authorList>
            <person name="Worden A.Z."/>
            <person name="Lee J.H."/>
            <person name="Mock T."/>
            <person name="Rouze P."/>
            <person name="Simmons M.P."/>
            <person name="Aerts A.L."/>
            <person name="Allen A.E."/>
            <person name="Cuvelier M.L."/>
            <person name="Derelle E."/>
            <person name="Everett M.V."/>
            <person name="Foulon E."/>
            <person name="Grimwood J."/>
            <person name="Gundlach H."/>
            <person name="Henrissat B."/>
            <person name="Napoli C."/>
            <person name="McDonald S.M."/>
            <person name="Parker M.S."/>
            <person name="Rombauts S."/>
            <person name="Salamov A."/>
            <person name="Von Dassow P."/>
            <person name="Badger J.H."/>
            <person name="Coutinho P.M."/>
            <person name="Demir E."/>
            <person name="Dubchak I."/>
            <person name="Gentemann C."/>
            <person name="Eikrem W."/>
            <person name="Gready J.E."/>
            <person name="John U."/>
            <person name="Lanier W."/>
            <person name="Lindquist E.A."/>
            <person name="Lucas S."/>
            <person name="Mayer K.F."/>
            <person name="Moreau H."/>
            <person name="Not F."/>
            <person name="Otillar R."/>
            <person name="Panaud O."/>
            <person name="Pangilinan J."/>
            <person name="Paulsen I."/>
            <person name="Piegu B."/>
            <person name="Poliakov A."/>
            <person name="Robbens S."/>
            <person name="Schmutz J."/>
            <person name="Toulza E."/>
            <person name="Wyss T."/>
            <person name="Zelensky A."/>
            <person name="Zhou K."/>
            <person name="Armbrust E.V."/>
            <person name="Bhattacharya D."/>
            <person name="Goodenough U.W."/>
            <person name="Van de Peer Y."/>
            <person name="Grigoriev I.V."/>
        </authorList>
    </citation>
    <scope>NUCLEOTIDE SEQUENCE [LARGE SCALE GENOMIC DNA]</scope>
    <source>
        <strain evidence="10 11">CCMP1545</strain>
    </source>
</reference>
<dbReference type="InterPro" id="IPR017930">
    <property type="entry name" value="Myb_dom"/>
</dbReference>
<evidence type="ECO:0000256" key="6">
    <source>
        <dbReference type="ARBA" id="ARBA00023242"/>
    </source>
</evidence>
<feature type="region of interest" description="Disordered" evidence="7">
    <location>
        <begin position="99"/>
        <end position="220"/>
    </location>
</feature>
<organism evidence="11">
    <name type="scientific">Micromonas pusilla (strain CCMP1545)</name>
    <name type="common">Picoplanktonic green alga</name>
    <dbReference type="NCBI Taxonomy" id="564608"/>
    <lineage>
        <taxon>Eukaryota</taxon>
        <taxon>Viridiplantae</taxon>
        <taxon>Chlorophyta</taxon>
        <taxon>Mamiellophyceae</taxon>
        <taxon>Mamiellales</taxon>
        <taxon>Mamiellaceae</taxon>
        <taxon>Micromonas</taxon>
    </lineage>
</organism>
<feature type="domain" description="HTH myb-type" evidence="9">
    <location>
        <begin position="9"/>
        <end position="60"/>
    </location>
</feature>
<dbReference type="KEGG" id="mpp:MICPUCDRAFT_39026"/>
<dbReference type="AlphaFoldDB" id="C1MN26"/>
<feature type="domain" description="HTH myb-type" evidence="9">
    <location>
        <begin position="61"/>
        <end position="115"/>
    </location>
</feature>
<evidence type="ECO:0000259" key="8">
    <source>
        <dbReference type="PROSITE" id="PS50090"/>
    </source>
</evidence>
<evidence type="ECO:0000256" key="5">
    <source>
        <dbReference type="ARBA" id="ARBA00023163"/>
    </source>
</evidence>
<dbReference type="STRING" id="564608.C1MN26"/>
<evidence type="ECO:0000256" key="1">
    <source>
        <dbReference type="ARBA" id="ARBA00004123"/>
    </source>
</evidence>
<evidence type="ECO:0000313" key="10">
    <source>
        <dbReference type="EMBL" id="EEH59152.1"/>
    </source>
</evidence>
<dbReference type="RefSeq" id="XP_003057507.1">
    <property type="nucleotide sequence ID" value="XM_003057461.1"/>
</dbReference>
<protein>
    <submittedName>
        <fullName evidence="10">Predicted protein</fullName>
    </submittedName>
</protein>
<accession>C1MN26</accession>
<comment type="subcellular location">
    <subcellularLocation>
        <location evidence="1">Nucleus</location>
    </subcellularLocation>
</comment>
<dbReference type="CDD" id="cd00167">
    <property type="entry name" value="SANT"/>
    <property type="match status" value="2"/>
</dbReference>
<keyword evidence="4" id="KW-0238">DNA-binding</keyword>
<dbReference type="SUPFAM" id="SSF46689">
    <property type="entry name" value="Homeodomain-like"/>
    <property type="match status" value="1"/>
</dbReference>
<dbReference type="Pfam" id="PF00249">
    <property type="entry name" value="Myb_DNA-binding"/>
    <property type="match status" value="2"/>
</dbReference>
<dbReference type="Proteomes" id="UP000001876">
    <property type="component" value="Unassembled WGS sequence"/>
</dbReference>
<proteinExistence type="predicted"/>
<dbReference type="GO" id="GO:0005634">
    <property type="term" value="C:nucleus"/>
    <property type="evidence" value="ECO:0007669"/>
    <property type="project" value="UniProtKB-SubCell"/>
</dbReference>